<dbReference type="InterPro" id="IPR011009">
    <property type="entry name" value="Kinase-like_dom_sf"/>
</dbReference>
<dbReference type="PROSITE" id="PS51450">
    <property type="entry name" value="LRR"/>
    <property type="match status" value="1"/>
</dbReference>
<dbReference type="SUPFAM" id="SSF56112">
    <property type="entry name" value="Protein kinase-like (PK-like)"/>
    <property type="match status" value="1"/>
</dbReference>
<evidence type="ECO:0008006" key="3">
    <source>
        <dbReference type="Google" id="ProtNLM"/>
    </source>
</evidence>
<sequence>MADLFNDVKPSDVVFLENLRESKYSAVFKVQVREKTCVMKVHRDRGSSSHDPPYREMNLFIRESTAYRRLKAKGFCDRGVIPNFYGTITKIEATDWPDLHMFHEDKLPPNAILIEYIPNMQQIDLSNFSESYLHRFRGILHEIHKARVYHGDAYPRNMMISPGKTTTRVLWIDFDSAQTFPEEGALTSRQKMWIEQEVELVDYFVKNLPEDYKEAERVLGFKARQAVSKDLRKRIPPGLGSRAGARDPHVEIDLTAKELTDDRFAAFVDDLINCIQYRDEEHPNGIIRLTELVVKGNALTVASVKKLGHVVALSSDCLTQLNISDNRISSLKGCYVLKKIDFAGNPLGGAGFDVLARVFVQSDLDFIEPLANEGSKHQVDTDVVVILSKAVDVISLVEKKKNRKPPDYLKVFGFQIDCLGGKPTGDSNYRRARGLQSVPYLVFSNSCITNACAFHLWTIILSHHQPDTLLEFLPPGKSVAPPEQINPLNGIVYTPNEKLSALGKRLLELGNEFRIQDSDIDAEER</sequence>
<organism evidence="1 2">
    <name type="scientific">[Emmonsia] crescens</name>
    <dbReference type="NCBI Taxonomy" id="73230"/>
    <lineage>
        <taxon>Eukaryota</taxon>
        <taxon>Fungi</taxon>
        <taxon>Dikarya</taxon>
        <taxon>Ascomycota</taxon>
        <taxon>Pezizomycotina</taxon>
        <taxon>Eurotiomycetes</taxon>
        <taxon>Eurotiomycetidae</taxon>
        <taxon>Onygenales</taxon>
        <taxon>Ajellomycetaceae</taxon>
        <taxon>Emergomyces</taxon>
    </lineage>
</organism>
<dbReference type="VEuPathDB" id="FungiDB:EMCG_00666"/>
<dbReference type="EMBL" id="LCZI01001403">
    <property type="protein sequence ID" value="KKZ60905.1"/>
    <property type="molecule type" value="Genomic_DNA"/>
</dbReference>
<dbReference type="Proteomes" id="UP000034164">
    <property type="component" value="Unassembled WGS sequence"/>
</dbReference>
<protein>
    <recommendedName>
        <fullName evidence="3">Protein kinase domain-containing protein</fullName>
    </recommendedName>
</protein>
<accession>A0A0G2HT85</accession>
<dbReference type="InterPro" id="IPR032675">
    <property type="entry name" value="LRR_dom_sf"/>
</dbReference>
<dbReference type="InterPro" id="IPR001611">
    <property type="entry name" value="Leu-rich_rpt"/>
</dbReference>
<dbReference type="SUPFAM" id="SSF52047">
    <property type="entry name" value="RNI-like"/>
    <property type="match status" value="1"/>
</dbReference>
<gene>
    <name evidence="1" type="ORF">EMCG_00666</name>
</gene>
<evidence type="ECO:0000313" key="1">
    <source>
        <dbReference type="EMBL" id="KKZ60905.1"/>
    </source>
</evidence>
<dbReference type="Gene3D" id="3.80.10.10">
    <property type="entry name" value="Ribonuclease Inhibitor"/>
    <property type="match status" value="1"/>
</dbReference>
<proteinExistence type="predicted"/>
<evidence type="ECO:0000313" key="2">
    <source>
        <dbReference type="Proteomes" id="UP000034164"/>
    </source>
</evidence>
<comment type="caution">
    <text evidence="1">The sequence shown here is derived from an EMBL/GenBank/DDBJ whole genome shotgun (WGS) entry which is preliminary data.</text>
</comment>
<reference evidence="2" key="1">
    <citation type="journal article" date="2015" name="PLoS Genet.">
        <title>The dynamic genome and transcriptome of the human fungal pathogen Blastomyces and close relative Emmonsia.</title>
        <authorList>
            <person name="Munoz J.F."/>
            <person name="Gauthier G.M."/>
            <person name="Desjardins C.A."/>
            <person name="Gallo J.E."/>
            <person name="Holder J."/>
            <person name="Sullivan T.D."/>
            <person name="Marty A.J."/>
            <person name="Carmen J.C."/>
            <person name="Chen Z."/>
            <person name="Ding L."/>
            <person name="Gujja S."/>
            <person name="Magrini V."/>
            <person name="Misas E."/>
            <person name="Mitreva M."/>
            <person name="Priest M."/>
            <person name="Saif S."/>
            <person name="Whiston E.A."/>
            <person name="Young S."/>
            <person name="Zeng Q."/>
            <person name="Goldman W.E."/>
            <person name="Mardis E.R."/>
            <person name="Taylor J.W."/>
            <person name="McEwen J.G."/>
            <person name="Clay O.K."/>
            <person name="Klein B.S."/>
            <person name="Cuomo C.A."/>
        </authorList>
    </citation>
    <scope>NUCLEOTIDE SEQUENCE [LARGE SCALE GENOMIC DNA]</scope>
    <source>
        <strain evidence="2">UAMH 3008</strain>
    </source>
</reference>
<dbReference type="Gene3D" id="1.10.510.10">
    <property type="entry name" value="Transferase(Phosphotransferase) domain 1"/>
    <property type="match status" value="1"/>
</dbReference>
<dbReference type="OrthoDB" id="4185642at2759"/>
<name>A0A0G2HT85_9EURO</name>
<dbReference type="AlphaFoldDB" id="A0A0G2HT85"/>